<dbReference type="AlphaFoldDB" id="A0A8J7J9I2"/>
<keyword evidence="1" id="KW-0732">Signal</keyword>
<accession>A0A8J7J9I2</accession>
<feature type="chain" id="PRO_5035258806" evidence="1">
    <location>
        <begin position="34"/>
        <end position="430"/>
    </location>
</feature>
<dbReference type="InterPro" id="IPR047589">
    <property type="entry name" value="DUF11_rpt"/>
</dbReference>
<evidence type="ECO:0000313" key="4">
    <source>
        <dbReference type="Proteomes" id="UP000636888"/>
    </source>
</evidence>
<dbReference type="Pfam" id="PF01345">
    <property type="entry name" value="DUF11"/>
    <property type="match status" value="1"/>
</dbReference>
<sequence length="430" mass="42569">MFKPLIQINEIVRLATVASALLALLLVATPSRADAAYQPDLAAKLAREADAAYVGFGVYEADPRTQFKYQSLPTGHAGSFRLTVKNAGDLPDRFTLGGTGSGSGFTVRYLDPGGSDVTAAVAAGTYRTALLQPGESVVLSVEVTPSDLPIGTSYQVGVGAVSAADATRADRFNLETVTCGSTPAVTITSPPDATGTPGGSVVYPYTVTNVGTDTNTFALASGSTAGTSVLIADDGAGGGIAGDGIRQAGETNVASTTGVLAPGQGYRFFAVVTLPGSSVNGNTSVTTVTATGTGATASDQTTTTTVAPVVSVEESVRNFSQGGGFSAAADAQPGETVEYRMRVTNSGAAAATAVVLTAPLPADVTLVPGSVKVTTSAVGDGDPCVPSACGQASAGGNGISAFLGTGAGDGTGGALAPGNTLYVFFRAVVQ</sequence>
<comment type="caution">
    <text evidence="3">The sequence shown here is derived from an EMBL/GenBank/DDBJ whole genome shotgun (WGS) entry which is preliminary data.</text>
</comment>
<reference evidence="3" key="1">
    <citation type="submission" date="2020-12" db="EMBL/GenBank/DDBJ databases">
        <title>Geomonas sp. Red875, isolated from river sediment.</title>
        <authorList>
            <person name="Xu Z."/>
            <person name="Zhang Z."/>
            <person name="Masuda Y."/>
            <person name="Itoh H."/>
            <person name="Senoo K."/>
        </authorList>
    </citation>
    <scope>NUCLEOTIDE SEQUENCE</scope>
    <source>
        <strain evidence="3">Red875</strain>
    </source>
</reference>
<dbReference type="Proteomes" id="UP000636888">
    <property type="component" value="Unassembled WGS sequence"/>
</dbReference>
<organism evidence="3 4">
    <name type="scientific">Geomesophilobacter sediminis</name>
    <dbReference type="NCBI Taxonomy" id="2798584"/>
    <lineage>
        <taxon>Bacteria</taxon>
        <taxon>Pseudomonadati</taxon>
        <taxon>Thermodesulfobacteriota</taxon>
        <taxon>Desulfuromonadia</taxon>
        <taxon>Geobacterales</taxon>
        <taxon>Geobacteraceae</taxon>
        <taxon>Geomesophilobacter</taxon>
    </lineage>
</organism>
<evidence type="ECO:0000259" key="2">
    <source>
        <dbReference type="Pfam" id="PF01345"/>
    </source>
</evidence>
<name>A0A8J7J9I2_9BACT</name>
<dbReference type="EMBL" id="JAEMHM010000001">
    <property type="protein sequence ID" value="MBJ6723276.1"/>
    <property type="molecule type" value="Genomic_DNA"/>
</dbReference>
<proteinExistence type="predicted"/>
<keyword evidence="4" id="KW-1185">Reference proteome</keyword>
<gene>
    <name evidence="3" type="ORF">JFN93_01025</name>
</gene>
<evidence type="ECO:0000313" key="3">
    <source>
        <dbReference type="EMBL" id="MBJ6723276.1"/>
    </source>
</evidence>
<evidence type="ECO:0000256" key="1">
    <source>
        <dbReference type="SAM" id="SignalP"/>
    </source>
</evidence>
<dbReference type="InterPro" id="IPR001434">
    <property type="entry name" value="OmcB-like_DUF11"/>
</dbReference>
<feature type="domain" description="DUF11" evidence="2">
    <location>
        <begin position="329"/>
        <end position="373"/>
    </location>
</feature>
<protein>
    <submittedName>
        <fullName evidence="3">DUF11 domain-containing protein</fullName>
    </submittedName>
</protein>
<dbReference type="NCBIfam" id="TIGR01451">
    <property type="entry name" value="B_ant_repeat"/>
    <property type="match status" value="1"/>
</dbReference>
<dbReference type="RefSeq" id="WP_199382116.1">
    <property type="nucleotide sequence ID" value="NZ_JAEMHM010000001.1"/>
</dbReference>
<feature type="signal peptide" evidence="1">
    <location>
        <begin position="1"/>
        <end position="33"/>
    </location>
</feature>